<dbReference type="InterPro" id="IPR006549">
    <property type="entry name" value="HAD-SF_hydro_IIIA"/>
</dbReference>
<reference evidence="1 2" key="2">
    <citation type="submission" date="2017-10" db="EMBL/GenBank/DDBJ databases">
        <authorList>
            <person name="Banno H."/>
            <person name="Chua N.-H."/>
        </authorList>
    </citation>
    <scope>NUCLEOTIDE SEQUENCE [LARGE SCALE GENOMIC DNA]</scope>
    <source>
        <strain evidence="1 2">JK626</strain>
    </source>
</reference>
<dbReference type="GO" id="GO:0006281">
    <property type="term" value="P:DNA repair"/>
    <property type="evidence" value="ECO:0007669"/>
    <property type="project" value="TreeGrafter"/>
</dbReference>
<dbReference type="InterPro" id="IPR050155">
    <property type="entry name" value="HAD-like_hydrolase_sf"/>
</dbReference>
<dbReference type="InterPro" id="IPR036412">
    <property type="entry name" value="HAD-like_sf"/>
</dbReference>
<dbReference type="Pfam" id="PF13419">
    <property type="entry name" value="HAD_2"/>
    <property type="match status" value="1"/>
</dbReference>
<proteinExistence type="predicted"/>
<organism evidence="1 2">
    <name type="scientific">Pseudobutyrivibrio ruminis</name>
    <dbReference type="NCBI Taxonomy" id="46206"/>
    <lineage>
        <taxon>Bacteria</taxon>
        <taxon>Bacillati</taxon>
        <taxon>Bacillota</taxon>
        <taxon>Clostridia</taxon>
        <taxon>Lachnospirales</taxon>
        <taxon>Lachnospiraceae</taxon>
        <taxon>Pseudobutyrivibrio</taxon>
    </lineage>
</organism>
<dbReference type="NCBIfam" id="TIGR01662">
    <property type="entry name" value="HAD-SF-IIIA"/>
    <property type="match status" value="1"/>
</dbReference>
<dbReference type="GO" id="GO:0008967">
    <property type="term" value="F:phosphoglycolate phosphatase activity"/>
    <property type="evidence" value="ECO:0007669"/>
    <property type="project" value="TreeGrafter"/>
</dbReference>
<comment type="caution">
    <text evidence="1">The sequence shown here is derived from an EMBL/GenBank/DDBJ whole genome shotgun (WGS) entry which is preliminary data.</text>
</comment>
<dbReference type="AlphaFoldDB" id="A0A2G3DVT4"/>
<dbReference type="InterPro" id="IPR006439">
    <property type="entry name" value="HAD-SF_hydro_IA"/>
</dbReference>
<dbReference type="SFLD" id="SFLDS00003">
    <property type="entry name" value="Haloacid_Dehalogenase"/>
    <property type="match status" value="1"/>
</dbReference>
<dbReference type="InterPro" id="IPR023214">
    <property type="entry name" value="HAD_sf"/>
</dbReference>
<dbReference type="PANTHER" id="PTHR43434:SF1">
    <property type="entry name" value="PHOSPHOGLYCOLATE PHOSPHATASE"/>
    <property type="match status" value="1"/>
</dbReference>
<keyword evidence="1" id="KW-0378">Hydrolase</keyword>
<dbReference type="SUPFAM" id="SSF56784">
    <property type="entry name" value="HAD-like"/>
    <property type="match status" value="1"/>
</dbReference>
<protein>
    <submittedName>
        <fullName evidence="1">HAD family hydrolase</fullName>
    </submittedName>
</protein>
<sequence>MKYNTILFDLDGTLLYTLEDLTDSINYMLSKYNYPTHPIESVRRFVGNGLRMLVTRALPNGENQEGFEDFLNEFIDYYNHHNRIKTKPYPGILETTEKLASMGINMAIVTNKGQTATNSLLEDYFKPHITIAIGDDGNHARKPDPEPINMALKALGANDKSKVLYVGDSDVDATTAENSGLDYVLCTYGFRDMEDLKEFKPVAFIDSIDKLLDVIK</sequence>
<dbReference type="Proteomes" id="UP000225889">
    <property type="component" value="Unassembled WGS sequence"/>
</dbReference>
<gene>
    <name evidence="1" type="ORF">CSX01_07325</name>
</gene>
<dbReference type="SFLD" id="SFLDG01129">
    <property type="entry name" value="C1.5:_HAD__Beta-PGM__Phosphata"/>
    <property type="match status" value="1"/>
</dbReference>
<dbReference type="PANTHER" id="PTHR43434">
    <property type="entry name" value="PHOSPHOGLYCOLATE PHOSPHATASE"/>
    <property type="match status" value="1"/>
</dbReference>
<dbReference type="Gene3D" id="1.10.150.240">
    <property type="entry name" value="Putative phosphatase, domain 2"/>
    <property type="match status" value="1"/>
</dbReference>
<dbReference type="GO" id="GO:0005829">
    <property type="term" value="C:cytosol"/>
    <property type="evidence" value="ECO:0007669"/>
    <property type="project" value="TreeGrafter"/>
</dbReference>
<name>A0A2G3DVT4_9FIRM</name>
<dbReference type="InterPro" id="IPR023198">
    <property type="entry name" value="PGP-like_dom2"/>
</dbReference>
<dbReference type="NCBIfam" id="TIGR01549">
    <property type="entry name" value="HAD-SF-IA-v1"/>
    <property type="match status" value="1"/>
</dbReference>
<accession>A0A2G3DVT4</accession>
<evidence type="ECO:0000313" key="2">
    <source>
        <dbReference type="Proteomes" id="UP000225889"/>
    </source>
</evidence>
<dbReference type="Gene3D" id="3.40.50.1000">
    <property type="entry name" value="HAD superfamily/HAD-like"/>
    <property type="match status" value="1"/>
</dbReference>
<reference evidence="1 2" key="1">
    <citation type="submission" date="2017-10" db="EMBL/GenBank/DDBJ databases">
        <title>Resolving the taxonomy of Roseburia spp., Eubacterium rectale and Agathobacter spp. through phylogenomic analysis.</title>
        <authorList>
            <person name="Sheridan P.O."/>
            <person name="Walker A.W."/>
            <person name="Duncan S.H."/>
            <person name="Scott K.P."/>
            <person name="Toole P.W.O."/>
            <person name="Luis P."/>
            <person name="Flint H.J."/>
        </authorList>
    </citation>
    <scope>NUCLEOTIDE SEQUENCE [LARGE SCALE GENOMIC DNA]</scope>
    <source>
        <strain evidence="1 2">JK626</strain>
    </source>
</reference>
<evidence type="ECO:0000313" key="1">
    <source>
        <dbReference type="EMBL" id="PHU35136.1"/>
    </source>
</evidence>
<dbReference type="RefSeq" id="WP_099391913.1">
    <property type="nucleotide sequence ID" value="NZ_PDYF01000011.1"/>
</dbReference>
<dbReference type="InterPro" id="IPR041492">
    <property type="entry name" value="HAD_2"/>
</dbReference>
<dbReference type="EMBL" id="PDYF01000011">
    <property type="protein sequence ID" value="PHU35136.1"/>
    <property type="molecule type" value="Genomic_DNA"/>
</dbReference>